<reference evidence="2 3" key="1">
    <citation type="journal article" date="2011" name="Genome Biol. Evol.">
        <title>Integration of the genetic map and genome assembly of fugu facilitates insights into distinct features of genome evolution in teleosts and mammals.</title>
        <authorList>
            <person name="Kai W."/>
            <person name="Kikuchi K."/>
            <person name="Tohari S."/>
            <person name="Chew A.K."/>
            <person name="Tay A."/>
            <person name="Fujiwara A."/>
            <person name="Hosoya S."/>
            <person name="Suetake H."/>
            <person name="Naruse K."/>
            <person name="Brenner S."/>
            <person name="Suzuki Y."/>
            <person name="Venkatesh B."/>
        </authorList>
    </citation>
    <scope>NUCLEOTIDE SEQUENCE [LARGE SCALE GENOMIC DNA]</scope>
</reference>
<proteinExistence type="predicted"/>
<evidence type="ECO:0000313" key="2">
    <source>
        <dbReference type="Ensembl" id="ENSTRUP00000068706.1"/>
    </source>
</evidence>
<dbReference type="OMA" id="HWSTIQH"/>
<dbReference type="InterPro" id="IPR002492">
    <property type="entry name" value="Transposase_Tc1-like"/>
</dbReference>
<protein>
    <recommendedName>
        <fullName evidence="1">Transposase Tc1-like domain-containing protein</fullName>
    </recommendedName>
</protein>
<dbReference type="Gene3D" id="3.30.420.10">
    <property type="entry name" value="Ribonuclease H-like superfamily/Ribonuclease H"/>
    <property type="match status" value="1"/>
</dbReference>
<dbReference type="Proteomes" id="UP000005226">
    <property type="component" value="Chromosome 22"/>
</dbReference>
<feature type="domain" description="Transposase Tc1-like" evidence="1">
    <location>
        <begin position="2"/>
        <end position="69"/>
    </location>
</feature>
<dbReference type="GO" id="GO:0003677">
    <property type="term" value="F:DNA binding"/>
    <property type="evidence" value="ECO:0007669"/>
    <property type="project" value="InterPro"/>
</dbReference>
<sequence>MARMVKNNPQTTSEDLQGYLAADSVAVHWSTIQHNLHKERLYERVMQKKPFLHSRHKLSRLRYAKEHLNKPISFWNKILWTDAKKLNCLVTTRGRKRTQNSKKNTFFPQ</sequence>
<evidence type="ECO:0000313" key="3">
    <source>
        <dbReference type="Proteomes" id="UP000005226"/>
    </source>
</evidence>
<reference evidence="2" key="3">
    <citation type="submission" date="2025-09" db="UniProtKB">
        <authorList>
            <consortium name="Ensembl"/>
        </authorList>
    </citation>
    <scope>IDENTIFICATION</scope>
</reference>
<dbReference type="InterPro" id="IPR036397">
    <property type="entry name" value="RNaseH_sf"/>
</dbReference>
<accession>A0A674N6B4</accession>
<reference evidence="2" key="2">
    <citation type="submission" date="2025-08" db="UniProtKB">
        <authorList>
            <consortium name="Ensembl"/>
        </authorList>
    </citation>
    <scope>IDENTIFICATION</scope>
</reference>
<dbReference type="AlphaFoldDB" id="A0A674N6B4"/>
<name>A0A674N6B4_TAKRU</name>
<dbReference type="GO" id="GO:0015074">
    <property type="term" value="P:DNA integration"/>
    <property type="evidence" value="ECO:0007669"/>
    <property type="project" value="InterPro"/>
</dbReference>
<dbReference type="GO" id="GO:0006313">
    <property type="term" value="P:DNA transposition"/>
    <property type="evidence" value="ECO:0007669"/>
    <property type="project" value="InterPro"/>
</dbReference>
<dbReference type="Ensembl" id="ENSTRUT00000076268.1">
    <property type="protein sequence ID" value="ENSTRUP00000068706.1"/>
    <property type="gene ID" value="ENSTRUG00000026300.1"/>
</dbReference>
<keyword evidence="3" id="KW-1185">Reference proteome</keyword>
<dbReference type="GeneTree" id="ENSGT01100000266240"/>
<dbReference type="Pfam" id="PF01498">
    <property type="entry name" value="HTH_Tnp_Tc3_2"/>
    <property type="match status" value="1"/>
</dbReference>
<organism evidence="2 3">
    <name type="scientific">Takifugu rubripes</name>
    <name type="common">Japanese pufferfish</name>
    <name type="synonym">Fugu rubripes</name>
    <dbReference type="NCBI Taxonomy" id="31033"/>
    <lineage>
        <taxon>Eukaryota</taxon>
        <taxon>Metazoa</taxon>
        <taxon>Chordata</taxon>
        <taxon>Craniata</taxon>
        <taxon>Vertebrata</taxon>
        <taxon>Euteleostomi</taxon>
        <taxon>Actinopterygii</taxon>
        <taxon>Neopterygii</taxon>
        <taxon>Teleostei</taxon>
        <taxon>Neoteleostei</taxon>
        <taxon>Acanthomorphata</taxon>
        <taxon>Eupercaria</taxon>
        <taxon>Tetraodontiformes</taxon>
        <taxon>Tetradontoidea</taxon>
        <taxon>Tetraodontidae</taxon>
        <taxon>Takifugu</taxon>
    </lineage>
</organism>
<dbReference type="InParanoid" id="A0A674N6B4"/>
<evidence type="ECO:0000259" key="1">
    <source>
        <dbReference type="Pfam" id="PF01498"/>
    </source>
</evidence>